<evidence type="ECO:0000313" key="1">
    <source>
        <dbReference type="EMBL" id="EJK45926.1"/>
    </source>
</evidence>
<dbReference type="Proteomes" id="UP000266841">
    <property type="component" value="Unassembled WGS sequence"/>
</dbReference>
<protein>
    <submittedName>
        <fullName evidence="1">Uncharacterized protein</fullName>
    </submittedName>
</protein>
<evidence type="ECO:0000313" key="2">
    <source>
        <dbReference type="Proteomes" id="UP000266841"/>
    </source>
</evidence>
<organism evidence="1 2">
    <name type="scientific">Thalassiosira oceanica</name>
    <name type="common">Marine diatom</name>
    <dbReference type="NCBI Taxonomy" id="159749"/>
    <lineage>
        <taxon>Eukaryota</taxon>
        <taxon>Sar</taxon>
        <taxon>Stramenopiles</taxon>
        <taxon>Ochrophyta</taxon>
        <taxon>Bacillariophyta</taxon>
        <taxon>Coscinodiscophyceae</taxon>
        <taxon>Thalassiosirophycidae</taxon>
        <taxon>Thalassiosirales</taxon>
        <taxon>Thalassiosiraceae</taxon>
        <taxon>Thalassiosira</taxon>
    </lineage>
</organism>
<accession>K0RA85</accession>
<keyword evidence="2" id="KW-1185">Reference proteome</keyword>
<reference evidence="1 2" key="1">
    <citation type="journal article" date="2012" name="Genome Biol.">
        <title>Genome and low-iron response of an oceanic diatom adapted to chronic iron limitation.</title>
        <authorList>
            <person name="Lommer M."/>
            <person name="Specht M."/>
            <person name="Roy A.S."/>
            <person name="Kraemer L."/>
            <person name="Andreson R."/>
            <person name="Gutowska M.A."/>
            <person name="Wolf J."/>
            <person name="Bergner S.V."/>
            <person name="Schilhabel M.B."/>
            <person name="Klostermeier U.C."/>
            <person name="Beiko R.G."/>
            <person name="Rosenstiel P."/>
            <person name="Hippler M."/>
            <person name="Laroche J."/>
        </authorList>
    </citation>
    <scope>NUCLEOTIDE SEQUENCE [LARGE SCALE GENOMIC DNA]</scope>
    <source>
        <strain evidence="1 2">CCMP1005</strain>
    </source>
</reference>
<dbReference type="AlphaFoldDB" id="K0RA85"/>
<sequence length="188" mass="20039">MPRKKTKMTELLPADTDPRVARGAEALVLGTEQTSFVARCAPKGVQSIHKDGEAEARQLKTNPFPTQKLSNKEAPTSAGISGLCWRSFSGDRSAADNSICGPTALLLARSLNWSSQAVCSCLVAHLYHLQQTSTAYARSSAGPQIHYLDAPQTQPSSMCLQRQQAGGGSLKLGAYQTVSPQLLVPVDS</sequence>
<name>K0RA85_THAOC</name>
<dbReference type="EMBL" id="AGNL01048136">
    <property type="protein sequence ID" value="EJK45926.1"/>
    <property type="molecule type" value="Genomic_DNA"/>
</dbReference>
<comment type="caution">
    <text evidence="1">The sequence shown here is derived from an EMBL/GenBank/DDBJ whole genome shotgun (WGS) entry which is preliminary data.</text>
</comment>
<proteinExistence type="predicted"/>
<gene>
    <name evidence="1" type="ORF">THAOC_35435</name>
</gene>